<dbReference type="EC" id="4.1.3.30" evidence="9"/>
<gene>
    <name evidence="10" type="primary">prpB_2</name>
    <name evidence="10" type="ORF">IZ6_29220</name>
</gene>
<dbReference type="UniPathway" id="UPA00946"/>
<dbReference type="PROSITE" id="PS00161">
    <property type="entry name" value="ISOCITRATE_LYASE"/>
    <property type="match status" value="1"/>
</dbReference>
<evidence type="ECO:0000313" key="11">
    <source>
        <dbReference type="Proteomes" id="UP000515317"/>
    </source>
</evidence>
<evidence type="ECO:0000256" key="6">
    <source>
        <dbReference type="ARBA" id="ARBA00023239"/>
    </source>
</evidence>
<evidence type="ECO:0000256" key="2">
    <source>
        <dbReference type="ARBA" id="ARBA00001946"/>
    </source>
</evidence>
<organism evidence="10 11">
    <name type="scientific">Terrihabitans soli</name>
    <dbReference type="NCBI Taxonomy" id="708113"/>
    <lineage>
        <taxon>Bacteria</taxon>
        <taxon>Pseudomonadati</taxon>
        <taxon>Pseudomonadota</taxon>
        <taxon>Alphaproteobacteria</taxon>
        <taxon>Hyphomicrobiales</taxon>
        <taxon>Terrihabitans</taxon>
    </lineage>
</organism>
<dbReference type="GO" id="GO:0019629">
    <property type="term" value="P:propionate catabolic process, 2-methylcitrate cycle"/>
    <property type="evidence" value="ECO:0007669"/>
    <property type="project" value="InterPro"/>
</dbReference>
<dbReference type="EMBL" id="AP023361">
    <property type="protein sequence ID" value="BCJ92187.1"/>
    <property type="molecule type" value="Genomic_DNA"/>
</dbReference>
<dbReference type="Pfam" id="PF13714">
    <property type="entry name" value="PEP_mutase"/>
    <property type="match status" value="1"/>
</dbReference>
<evidence type="ECO:0000313" key="10">
    <source>
        <dbReference type="EMBL" id="BCJ92187.1"/>
    </source>
</evidence>
<comment type="function">
    <text evidence="9">Catalyzes the thermodynamically favored C-C bond cleavage of (2R,3S)-2-methylisocitrate to yield pyruvate and succinate.</text>
</comment>
<evidence type="ECO:0000256" key="7">
    <source>
        <dbReference type="ARBA" id="ARBA00044762"/>
    </source>
</evidence>
<accession>A0A6S6QW82</accession>
<dbReference type="InterPro" id="IPR040442">
    <property type="entry name" value="Pyrv_kinase-like_dom_sf"/>
</dbReference>
<keyword evidence="11" id="KW-1185">Reference proteome</keyword>
<comment type="similarity">
    <text evidence="3 9">Belongs to the isocitrate lyase/PEP mutase superfamily. Methylisocitrate lyase family.</text>
</comment>
<evidence type="ECO:0000256" key="3">
    <source>
        <dbReference type="ARBA" id="ARBA00009282"/>
    </source>
</evidence>
<dbReference type="InterPro" id="IPR039556">
    <property type="entry name" value="ICL/PEPM"/>
</dbReference>
<dbReference type="PANTHER" id="PTHR42905">
    <property type="entry name" value="PHOSPHOENOLPYRUVATE CARBOXYLASE"/>
    <property type="match status" value="1"/>
</dbReference>
<dbReference type="CDD" id="cd00377">
    <property type="entry name" value="ICL_PEPM"/>
    <property type="match status" value="1"/>
</dbReference>
<protein>
    <recommendedName>
        <fullName evidence="9">Methylisocitrate lyase</fullName>
        <ecNumber evidence="9">4.1.3.30</ecNumber>
    </recommendedName>
</protein>
<comment type="cofactor">
    <cofactor evidence="2">
        <name>Mg(2+)</name>
        <dbReference type="ChEBI" id="CHEBI:18420"/>
    </cofactor>
</comment>
<dbReference type="GO" id="GO:0046872">
    <property type="term" value="F:metal ion binding"/>
    <property type="evidence" value="ECO:0007669"/>
    <property type="project" value="UniProtKB-KW"/>
</dbReference>
<evidence type="ECO:0000256" key="5">
    <source>
        <dbReference type="ARBA" id="ARBA00022842"/>
    </source>
</evidence>
<sequence>MTVEWLNGKNEKDVSRAGRLRRLMHSGRAVAAAGAYDGMSAVLATNAGFEALYLSGAALSASMGLPDLGLITLDDVWRRAREISRVSNVPLIVDCDTGFGEALNIMRAVRELEEIGVACIHLEDQQFPKKCGHLNDKKLVSTEDMCRKIAAARAAANDMVICARTDAGATSFDDALDRAKRYGEAGAELIFVEALTTQDNIRRARAEIEKPLLANMTEFGRTPQISLSEWDAAGYNIVIYPVSAFRVASKAVQRFYASLRANGHVGEFLPEMMPRTELYETIQYYDYEALDGQIVKTVLEP</sequence>
<comment type="function">
    <text evidence="8">Involved in the catabolism of short chain fatty acids (SCFA) via the 2-methylcitrate cycle I (propionate degradation route). Catalyzes the thermodynamically favored C-C bond cleavage of (2R,3S)-2-methylisocitrate to yield pyruvate and succinate via an alpha-carboxy-carbanion intermediate.</text>
</comment>
<evidence type="ECO:0000256" key="9">
    <source>
        <dbReference type="RuleBase" id="RU361121"/>
    </source>
</evidence>
<dbReference type="NCBIfam" id="TIGR02317">
    <property type="entry name" value="prpB"/>
    <property type="match status" value="1"/>
</dbReference>
<keyword evidence="4" id="KW-0479">Metal-binding</keyword>
<comment type="catalytic activity">
    <reaction evidence="1 9">
        <text>(2S,3R)-3-hydroxybutane-1,2,3-tricarboxylate = pyruvate + succinate</text>
        <dbReference type="Rhea" id="RHEA:16809"/>
        <dbReference type="ChEBI" id="CHEBI:15361"/>
        <dbReference type="ChEBI" id="CHEBI:30031"/>
        <dbReference type="ChEBI" id="CHEBI:57429"/>
        <dbReference type="EC" id="4.1.3.30"/>
    </reaction>
</comment>
<dbReference type="InterPro" id="IPR012695">
    <property type="entry name" value="PrpB"/>
</dbReference>
<proteinExistence type="inferred from homology"/>
<evidence type="ECO:0000256" key="8">
    <source>
        <dbReference type="ARBA" id="ARBA00057039"/>
    </source>
</evidence>
<dbReference type="Proteomes" id="UP000515317">
    <property type="component" value="Chromosome"/>
</dbReference>
<comment type="subunit">
    <text evidence="7">Homotetramer; dimer of dimers.</text>
</comment>
<dbReference type="RefSeq" id="WP_222875781.1">
    <property type="nucleotide sequence ID" value="NZ_AP023361.1"/>
</dbReference>
<dbReference type="FunFam" id="3.20.20.60:FF:000009">
    <property type="entry name" value="2-methylisocitrate lyase"/>
    <property type="match status" value="1"/>
</dbReference>
<dbReference type="KEGG" id="tso:IZ6_29220"/>
<keyword evidence="5" id="KW-0460">Magnesium</keyword>
<dbReference type="Gene3D" id="3.20.20.60">
    <property type="entry name" value="Phosphoenolpyruvate-binding domains"/>
    <property type="match status" value="1"/>
</dbReference>
<evidence type="ECO:0000256" key="4">
    <source>
        <dbReference type="ARBA" id="ARBA00022723"/>
    </source>
</evidence>
<dbReference type="GO" id="GO:0046421">
    <property type="term" value="F:methylisocitrate lyase activity"/>
    <property type="evidence" value="ECO:0007669"/>
    <property type="project" value="UniProtKB-EC"/>
</dbReference>
<comment type="pathway">
    <text evidence="9">Organic acid metabolism; propanoate degradation.</text>
</comment>
<name>A0A6S6QW82_9HYPH</name>
<evidence type="ECO:0000256" key="1">
    <source>
        <dbReference type="ARBA" id="ARBA00001050"/>
    </source>
</evidence>
<dbReference type="PANTHER" id="PTHR42905:SF5">
    <property type="entry name" value="CARBOXYVINYL-CARBOXYPHOSPHONATE PHOSPHORYLMUTASE, CHLOROPLASTIC"/>
    <property type="match status" value="1"/>
</dbReference>
<keyword evidence="6 9" id="KW-0456">Lyase</keyword>
<dbReference type="SUPFAM" id="SSF51621">
    <property type="entry name" value="Phosphoenolpyruvate/pyruvate domain"/>
    <property type="match status" value="1"/>
</dbReference>
<dbReference type="InterPro" id="IPR018523">
    <property type="entry name" value="Isocitrate_lyase_ph_CS"/>
</dbReference>
<dbReference type="AlphaFoldDB" id="A0A6S6QW82"/>
<dbReference type="InterPro" id="IPR015813">
    <property type="entry name" value="Pyrv/PenolPyrv_kinase-like_dom"/>
</dbReference>
<reference evidence="10 11" key="1">
    <citation type="submission" date="2020-08" db="EMBL/GenBank/DDBJ databases">
        <title>Genome sequence of Rhizobiales bacterium strain IZ6.</title>
        <authorList>
            <person name="Nakai R."/>
            <person name="Naganuma T."/>
        </authorList>
    </citation>
    <scope>NUCLEOTIDE SEQUENCE [LARGE SCALE GENOMIC DNA]</scope>
    <source>
        <strain evidence="10 11">IZ6</strain>
    </source>
</reference>